<dbReference type="PROSITE" id="PS00198">
    <property type="entry name" value="4FE4S_FER_1"/>
    <property type="match status" value="1"/>
</dbReference>
<keyword evidence="8" id="KW-0997">Cell inner membrane</keyword>
<dbReference type="GO" id="GO:0046872">
    <property type="term" value="F:metal ion binding"/>
    <property type="evidence" value="ECO:0007669"/>
    <property type="project" value="UniProtKB-KW"/>
</dbReference>
<dbReference type="Gene3D" id="3.30.70.20">
    <property type="match status" value="1"/>
</dbReference>
<feature type="compositionally biased region" description="Basic and acidic residues" evidence="9">
    <location>
        <begin position="485"/>
        <end position="496"/>
    </location>
</feature>
<accession>A0A0X8X9A6</accession>
<dbReference type="InterPro" id="IPR010208">
    <property type="entry name" value="Ion_transpt_RnfC/RsxC"/>
</dbReference>
<evidence type="ECO:0000256" key="9">
    <source>
        <dbReference type="SAM" id="MobiDB-lite"/>
    </source>
</evidence>
<dbReference type="GO" id="GO:0051539">
    <property type="term" value="F:4 iron, 4 sulfur cluster binding"/>
    <property type="evidence" value="ECO:0007669"/>
    <property type="project" value="UniProtKB-KW"/>
</dbReference>
<evidence type="ECO:0000256" key="5">
    <source>
        <dbReference type="ARBA" id="ARBA00022982"/>
    </source>
</evidence>
<keyword evidence="6 8" id="KW-0408">Iron</keyword>
<evidence type="ECO:0000256" key="2">
    <source>
        <dbReference type="ARBA" id="ARBA00022485"/>
    </source>
</evidence>
<dbReference type="Gene3D" id="3.40.50.11540">
    <property type="entry name" value="NADH-ubiquinone oxidoreductase 51kDa subunit"/>
    <property type="match status" value="1"/>
</dbReference>
<dbReference type="Pfam" id="PF12838">
    <property type="entry name" value="Fer4_7"/>
    <property type="match status" value="1"/>
</dbReference>
<comment type="cofactor">
    <cofactor evidence="8">
        <name>[4Fe-4S] cluster</name>
        <dbReference type="ChEBI" id="CHEBI:49883"/>
    </cofactor>
    <text evidence="8">Binds 2 [4Fe-4S] clusters per subunit.</text>
</comment>
<dbReference type="SUPFAM" id="SSF142019">
    <property type="entry name" value="Nqo1 FMN-binding domain-like"/>
    <property type="match status" value="1"/>
</dbReference>
<comment type="subcellular location">
    <subcellularLocation>
        <location evidence="8">Cell inner membrane</location>
        <topology evidence="8">Peripheral membrane protein</topology>
    </subcellularLocation>
</comment>
<feature type="binding site" evidence="8">
    <location>
        <position position="377"/>
    </location>
    <ligand>
        <name>[4Fe-4S] cluster</name>
        <dbReference type="ChEBI" id="CHEBI:49883"/>
        <label>1</label>
    </ligand>
</feature>
<evidence type="ECO:0000256" key="6">
    <source>
        <dbReference type="ARBA" id="ARBA00023004"/>
    </source>
</evidence>
<feature type="binding site" evidence="8">
    <location>
        <position position="374"/>
    </location>
    <ligand>
        <name>[4Fe-4S] cluster</name>
        <dbReference type="ChEBI" id="CHEBI:49883"/>
        <label>1</label>
    </ligand>
</feature>
<evidence type="ECO:0000256" key="7">
    <source>
        <dbReference type="ARBA" id="ARBA00023014"/>
    </source>
</evidence>
<evidence type="ECO:0000313" key="11">
    <source>
        <dbReference type="EMBL" id="BAU57900.1"/>
    </source>
</evidence>
<feature type="binding site" evidence="8">
    <location>
        <position position="410"/>
    </location>
    <ligand>
        <name>[4Fe-4S] cluster</name>
        <dbReference type="ChEBI" id="CHEBI:49883"/>
        <label>2</label>
    </ligand>
</feature>
<dbReference type="PANTHER" id="PTHR43034:SF2">
    <property type="entry name" value="ION-TRANSLOCATING OXIDOREDUCTASE COMPLEX SUBUNIT C"/>
    <property type="match status" value="1"/>
</dbReference>
<keyword evidence="12" id="KW-1185">Reference proteome</keyword>
<dbReference type="PANTHER" id="PTHR43034">
    <property type="entry name" value="ION-TRANSLOCATING OXIDOREDUCTASE COMPLEX SUBUNIT C"/>
    <property type="match status" value="1"/>
</dbReference>
<proteinExistence type="inferred from homology"/>
<dbReference type="InterPro" id="IPR026902">
    <property type="entry name" value="RnfC_N"/>
</dbReference>
<protein>
    <recommendedName>
        <fullName evidence="8">Ion-translocating oxidoreductase complex subunit C</fullName>
        <ecNumber evidence="8">7.-.-.-</ecNumber>
    </recommendedName>
    <alternativeName>
        <fullName evidence="8">Rnf electron transport complex subunit C</fullName>
    </alternativeName>
</protein>
<dbReference type="InterPro" id="IPR037225">
    <property type="entry name" value="Nuo51_FMN-bd_sf"/>
</dbReference>
<dbReference type="EMBL" id="AP017372">
    <property type="protein sequence ID" value="BAU57900.1"/>
    <property type="molecule type" value="Genomic_DNA"/>
</dbReference>
<keyword evidence="7 8" id="KW-0411">Iron-sulfur</keyword>
<dbReference type="NCBIfam" id="NF003454">
    <property type="entry name" value="PRK05035.1"/>
    <property type="match status" value="1"/>
</dbReference>
<evidence type="ECO:0000313" key="12">
    <source>
        <dbReference type="Proteomes" id="UP000218890"/>
    </source>
</evidence>
<evidence type="ECO:0000256" key="4">
    <source>
        <dbReference type="ARBA" id="ARBA00022737"/>
    </source>
</evidence>
<dbReference type="KEGG" id="hhk:HH1059_12060"/>
<dbReference type="Proteomes" id="UP000218890">
    <property type="component" value="Chromosome"/>
</dbReference>
<keyword evidence="3 8" id="KW-0479">Metal-binding</keyword>
<evidence type="ECO:0000256" key="1">
    <source>
        <dbReference type="ARBA" id="ARBA00022448"/>
    </source>
</evidence>
<feature type="domain" description="4Fe-4S ferredoxin-type" evidence="10">
    <location>
        <begin position="359"/>
        <end position="391"/>
    </location>
</feature>
<dbReference type="GO" id="GO:0009055">
    <property type="term" value="F:electron transfer activity"/>
    <property type="evidence" value="ECO:0007669"/>
    <property type="project" value="InterPro"/>
</dbReference>
<feature type="binding site" evidence="8">
    <location>
        <position position="420"/>
    </location>
    <ligand>
        <name>[4Fe-4S] cluster</name>
        <dbReference type="ChEBI" id="CHEBI:49883"/>
        <label>1</label>
    </ligand>
</feature>
<feature type="compositionally biased region" description="Basic and acidic residues" evidence="9">
    <location>
        <begin position="455"/>
        <end position="474"/>
    </location>
</feature>
<dbReference type="AlphaFoldDB" id="A0A0X8X9A6"/>
<dbReference type="OrthoDB" id="9767754at2"/>
<dbReference type="Pfam" id="PF13375">
    <property type="entry name" value="RnfC_N"/>
    <property type="match status" value="1"/>
</dbReference>
<dbReference type="Gene3D" id="3.10.20.600">
    <property type="match status" value="1"/>
</dbReference>
<feature type="region of interest" description="Disordered" evidence="9">
    <location>
        <begin position="455"/>
        <end position="529"/>
    </location>
</feature>
<dbReference type="GO" id="GO:0005886">
    <property type="term" value="C:plasma membrane"/>
    <property type="evidence" value="ECO:0007669"/>
    <property type="project" value="UniProtKB-SubCell"/>
</dbReference>
<keyword evidence="4 8" id="KW-0677">Repeat</keyword>
<feature type="binding site" evidence="8">
    <location>
        <position position="381"/>
    </location>
    <ligand>
        <name>[4Fe-4S] cluster</name>
        <dbReference type="ChEBI" id="CHEBI:49883"/>
        <label>2</label>
    </ligand>
</feature>
<evidence type="ECO:0000256" key="8">
    <source>
        <dbReference type="HAMAP-Rule" id="MF_00461"/>
    </source>
</evidence>
<feature type="binding site" evidence="8">
    <location>
        <position position="413"/>
    </location>
    <ligand>
        <name>[4Fe-4S] cluster</name>
        <dbReference type="ChEBI" id="CHEBI:49883"/>
        <label>2</label>
    </ligand>
</feature>
<evidence type="ECO:0000259" key="10">
    <source>
        <dbReference type="PROSITE" id="PS51379"/>
    </source>
</evidence>
<name>A0A0X8X9A6_HALHR</name>
<keyword evidence="5 8" id="KW-0249">Electron transport</keyword>
<dbReference type="InterPro" id="IPR017900">
    <property type="entry name" value="4Fe4S_Fe_S_CS"/>
</dbReference>
<comment type="similarity">
    <text evidence="8">Belongs to the 4Fe4S bacterial-type ferredoxin family. RnfC subfamily.</text>
</comment>
<dbReference type="InterPro" id="IPR011538">
    <property type="entry name" value="Nuo51_FMN-bd"/>
</dbReference>
<evidence type="ECO:0000256" key="3">
    <source>
        <dbReference type="ARBA" id="ARBA00022723"/>
    </source>
</evidence>
<dbReference type="RefSeq" id="WP_096409244.1">
    <property type="nucleotide sequence ID" value="NZ_AP017372.2"/>
</dbReference>
<keyword evidence="8" id="KW-1278">Translocase</keyword>
<keyword evidence="8" id="KW-1003">Cell membrane</keyword>
<dbReference type="NCBIfam" id="TIGR01945">
    <property type="entry name" value="rnfC"/>
    <property type="match status" value="1"/>
</dbReference>
<keyword evidence="2 8" id="KW-0004">4Fe-4S</keyword>
<feature type="binding site" evidence="8">
    <location>
        <position position="371"/>
    </location>
    <ligand>
        <name>[4Fe-4S] cluster</name>
        <dbReference type="ChEBI" id="CHEBI:49883"/>
        <label>1</label>
    </ligand>
</feature>
<dbReference type="GO" id="GO:0022900">
    <property type="term" value="P:electron transport chain"/>
    <property type="evidence" value="ECO:0007669"/>
    <property type="project" value="UniProtKB-UniRule"/>
</dbReference>
<dbReference type="Pfam" id="PF10531">
    <property type="entry name" value="SLBB"/>
    <property type="match status" value="1"/>
</dbReference>
<dbReference type="Pfam" id="PF01512">
    <property type="entry name" value="Complex1_51K"/>
    <property type="match status" value="1"/>
</dbReference>
<comment type="subunit">
    <text evidence="8">The complex is composed of six subunits: RnfA, RnfB, RnfC, RnfD, RnfE and RnfG.</text>
</comment>
<dbReference type="InterPro" id="IPR019554">
    <property type="entry name" value="Soluble_ligand-bd"/>
</dbReference>
<dbReference type="PROSITE" id="PS51379">
    <property type="entry name" value="4FE4S_FER_2"/>
    <property type="match status" value="1"/>
</dbReference>
<feature type="binding site" evidence="8">
    <location>
        <position position="416"/>
    </location>
    <ligand>
        <name>[4Fe-4S] cluster</name>
        <dbReference type="ChEBI" id="CHEBI:49883"/>
        <label>2</label>
    </ligand>
</feature>
<organism evidence="11 12">
    <name type="scientific">Halorhodospira halochloris</name>
    <name type="common">Ectothiorhodospira halochloris</name>
    <dbReference type="NCBI Taxonomy" id="1052"/>
    <lineage>
        <taxon>Bacteria</taxon>
        <taxon>Pseudomonadati</taxon>
        <taxon>Pseudomonadota</taxon>
        <taxon>Gammaproteobacteria</taxon>
        <taxon>Chromatiales</taxon>
        <taxon>Ectothiorhodospiraceae</taxon>
        <taxon>Halorhodospira</taxon>
    </lineage>
</organism>
<dbReference type="HAMAP" id="MF_00461">
    <property type="entry name" value="RsxC_RnfC"/>
    <property type="match status" value="1"/>
</dbReference>
<dbReference type="SUPFAM" id="SSF46548">
    <property type="entry name" value="alpha-helical ferredoxin"/>
    <property type="match status" value="1"/>
</dbReference>
<reference evidence="11" key="1">
    <citation type="submission" date="2016-02" db="EMBL/GenBank/DDBJ databases">
        <title>Halorhodospira halochloris DSM-1059 complete genome, version 2.</title>
        <authorList>
            <person name="Tsukatani Y."/>
        </authorList>
    </citation>
    <scope>NUCLEOTIDE SEQUENCE</scope>
    <source>
        <strain evidence="11">DSM 1059</strain>
    </source>
</reference>
<comment type="function">
    <text evidence="8">Part of a membrane-bound complex that couples electron transfer with translocation of ions across the membrane.</text>
</comment>
<sequence length="529" mass="56374">MLLSRPKLIRGGVRTDSRKHPTADCPLVPIRPPARLFVSLAQHIGAPALALVEPGDKVLQGQLIGQPDAGISAAVHAPCSGTVIDITEHPAPHPSGLPVKTVVIEPDGNREWDPNLPPPLTAAAEQIDSELIAERVAAAGIVGMGGAAFPAAVKLTPDSSVQTLIINGGECEPYLTGDDRLMRERAAGIIDGARLMAHALGAQRTAIGIEDNKPEAIHAMQRAAESLGYAEVIPVPSLWPQGSEKHLIYTLTGREVPAGKRAADIGVVVHNVGTAYAVHRAIRQGEPLIRRPVTVGGGAVKEPGNFEAPIGTPLAHLIELAGGLKCEPARILAGGPMMGQEVPTSAALAKGTTGVIALTAAEIREPDGLPCIRCGRCVDSCPMGLMPFEIANRAASEDLDGAIDNGLLDCLTCGSCAYVCPSARPLVQLFHYARGRHADNAASRQRAELQKRLAENRAERQRREAEAKKKAAAERRKRRAAQKQQEQEQQKPKEKEEEVEQQTAKHRAAPAQQQPETQPREQLEQETES</sequence>
<dbReference type="EC" id="7.-.-.-" evidence="8"/>
<gene>
    <name evidence="8" type="primary">rnfC</name>
    <name evidence="11" type="synonym">rnfC_2</name>
    <name evidence="11" type="ORF">HH1059_12060</name>
</gene>
<keyword evidence="1 8" id="KW-0813">Transport</keyword>
<keyword evidence="8" id="KW-0472">Membrane</keyword>
<dbReference type="InterPro" id="IPR017896">
    <property type="entry name" value="4Fe4S_Fe-S-bd"/>
</dbReference>